<dbReference type="Proteomes" id="UP000288028">
    <property type="component" value="Unassembled WGS sequence"/>
</dbReference>
<dbReference type="CDD" id="cd00293">
    <property type="entry name" value="USP-like"/>
    <property type="match status" value="1"/>
</dbReference>
<proteinExistence type="inferred from homology"/>
<evidence type="ECO:0000259" key="2">
    <source>
        <dbReference type="Pfam" id="PF00582"/>
    </source>
</evidence>
<dbReference type="SUPFAM" id="SSF52402">
    <property type="entry name" value="Adenine nucleotide alpha hydrolases-like"/>
    <property type="match status" value="1"/>
</dbReference>
<name>A0A430AZZ6_9ENTE</name>
<evidence type="ECO:0000313" key="3">
    <source>
        <dbReference type="EMBL" id="RSU13673.1"/>
    </source>
</evidence>
<keyword evidence="4" id="KW-1185">Reference proteome</keyword>
<comment type="caution">
    <text evidence="3">The sequence shown here is derived from an EMBL/GenBank/DDBJ whole genome shotgun (WGS) entry which is preliminary data.</text>
</comment>
<dbReference type="InterPro" id="IPR014729">
    <property type="entry name" value="Rossmann-like_a/b/a_fold"/>
</dbReference>
<comment type="similarity">
    <text evidence="1">Belongs to the universal stress protein A family.</text>
</comment>
<evidence type="ECO:0000256" key="1">
    <source>
        <dbReference type="ARBA" id="ARBA00008791"/>
    </source>
</evidence>
<dbReference type="Gene3D" id="3.40.50.620">
    <property type="entry name" value="HUPs"/>
    <property type="match status" value="1"/>
</dbReference>
<gene>
    <name evidence="3" type="ORF">CBF28_09315</name>
</gene>
<dbReference type="RefSeq" id="WP_126794526.1">
    <property type="nucleotide sequence ID" value="NZ_CP060720.1"/>
</dbReference>
<reference evidence="3 4" key="1">
    <citation type="submission" date="2017-05" db="EMBL/GenBank/DDBJ databases">
        <title>Vagococcus spp. assemblies.</title>
        <authorList>
            <person name="Gulvik C.A."/>
        </authorList>
    </citation>
    <scope>NUCLEOTIDE SEQUENCE [LARGE SCALE GENOMIC DNA]</scope>
    <source>
        <strain evidence="3 4">SS1714</strain>
    </source>
</reference>
<protein>
    <recommendedName>
        <fullName evidence="2">UspA domain-containing protein</fullName>
    </recommendedName>
</protein>
<dbReference type="EMBL" id="NGKB01000008">
    <property type="protein sequence ID" value="RSU13673.1"/>
    <property type="molecule type" value="Genomic_DNA"/>
</dbReference>
<dbReference type="PANTHER" id="PTHR46268">
    <property type="entry name" value="STRESS RESPONSE PROTEIN NHAX"/>
    <property type="match status" value="1"/>
</dbReference>
<dbReference type="PRINTS" id="PR01438">
    <property type="entry name" value="UNVRSLSTRESS"/>
</dbReference>
<dbReference type="OrthoDB" id="9777884at2"/>
<accession>A0A430AZZ6</accession>
<dbReference type="InterPro" id="IPR006015">
    <property type="entry name" value="Universal_stress_UspA"/>
</dbReference>
<dbReference type="PANTHER" id="PTHR46268:SF6">
    <property type="entry name" value="UNIVERSAL STRESS PROTEIN UP12"/>
    <property type="match status" value="1"/>
</dbReference>
<sequence length="141" mass="15910">MKSRYKKILVGIDGTKESDKAFYEAVEMAKDHEADLFIAWINTEMERNPAHKDMSDREQLIYDRKVSKKEAEAKTLGVHTVTPIVATGDPKKYLSKWLPKEHQIDLIILGATAKKVIANLLVGSTAKYVVEYATCPVFVVK</sequence>
<dbReference type="InterPro" id="IPR006016">
    <property type="entry name" value="UspA"/>
</dbReference>
<dbReference type="GeneID" id="95582009"/>
<dbReference type="Pfam" id="PF00582">
    <property type="entry name" value="Usp"/>
    <property type="match status" value="1"/>
</dbReference>
<organism evidence="3 4">
    <name type="scientific">Vagococcus carniphilus</name>
    <dbReference type="NCBI Taxonomy" id="218144"/>
    <lineage>
        <taxon>Bacteria</taxon>
        <taxon>Bacillati</taxon>
        <taxon>Bacillota</taxon>
        <taxon>Bacilli</taxon>
        <taxon>Lactobacillales</taxon>
        <taxon>Enterococcaceae</taxon>
        <taxon>Vagococcus</taxon>
    </lineage>
</organism>
<dbReference type="AlphaFoldDB" id="A0A430AZZ6"/>
<feature type="domain" description="UspA" evidence="2">
    <location>
        <begin position="5"/>
        <end position="141"/>
    </location>
</feature>
<evidence type="ECO:0000313" key="4">
    <source>
        <dbReference type="Proteomes" id="UP000288028"/>
    </source>
</evidence>